<dbReference type="GO" id="GO:0036435">
    <property type="term" value="F:K48-linked polyubiquitin modification-dependent protein binding"/>
    <property type="evidence" value="ECO:0007669"/>
    <property type="project" value="TreeGrafter"/>
</dbReference>
<dbReference type="Pfam" id="PF22562">
    <property type="entry name" value="UBA_7"/>
    <property type="match status" value="1"/>
</dbReference>
<feature type="coiled-coil region" evidence="4">
    <location>
        <begin position="111"/>
        <end position="141"/>
    </location>
</feature>
<dbReference type="Gene3D" id="3.10.20.90">
    <property type="entry name" value="Phosphatidylinositol 3-kinase Catalytic Subunit, Chain A, domain 1"/>
    <property type="match status" value="1"/>
</dbReference>
<dbReference type="GO" id="GO:0005634">
    <property type="term" value="C:nucleus"/>
    <property type="evidence" value="ECO:0007669"/>
    <property type="project" value="TreeGrafter"/>
</dbReference>
<dbReference type="PANTHER" id="PTHR46340">
    <property type="entry name" value="UBX DOMAIN-CONTAINING PROTEIN 1"/>
    <property type="match status" value="1"/>
</dbReference>
<dbReference type="HOGENOM" id="CLU_047594_0_1_1"/>
<dbReference type="PROSITE" id="PS50033">
    <property type="entry name" value="UBX"/>
    <property type="match status" value="1"/>
</dbReference>
<keyword evidence="2" id="KW-0963">Cytoplasm</keyword>
<dbReference type="eggNOG" id="KOG2689">
    <property type="taxonomic scope" value="Eukaryota"/>
</dbReference>
<dbReference type="CDD" id="cd01767">
    <property type="entry name" value="UBX"/>
    <property type="match status" value="1"/>
</dbReference>
<keyword evidence="3 4" id="KW-0175">Coiled coil</keyword>
<sequence length="345" mass="38363">MSADRETLLSFGYPATLVAEALKKTNNSGLEPALDWLQKHEEGALEASEKKDEKASDSDVAMAPSKSTAGQAKTLKCTDCNKIFANQDLASYHADKSGHINFEESTEEIKLATEEEKALRLVELRRKMEQKRADRMRTERVQQIENDRLRRKGGQEQAAIKHDLQLREAAQEAARKKKDKIDEVAARARVKKQIEEDKQLRAEKAVNAKAKFGGVAPAINITSSSNIGSRPSMPPSKPSAPSMPPSKPSAQSKPARVYEEGRLQLRLPDQEKKPISLETKPDQTLVEVVDMLFAHPDFVDSARLDKRAIKFSTVYPRKTFDDGDMAKSVKDLGLLPAVVLIVSYN</sequence>
<dbReference type="PROSITE" id="PS00028">
    <property type="entry name" value="ZINC_FINGER_C2H2_1"/>
    <property type="match status" value="1"/>
</dbReference>
<dbReference type="EMBL" id="GL883145">
    <property type="protein sequence ID" value="EGG00607.1"/>
    <property type="molecule type" value="Genomic_DNA"/>
</dbReference>
<dbReference type="Gene3D" id="1.10.8.10">
    <property type="entry name" value="DNA helicase RuvA subunit, C-terminal domain"/>
    <property type="match status" value="1"/>
</dbReference>
<dbReference type="OrthoDB" id="10254930at2759"/>
<keyword evidence="9" id="KW-1185">Reference proteome</keyword>
<dbReference type="InterPro" id="IPR057766">
    <property type="entry name" value="Znf-C2H2_OTU1-like_C"/>
</dbReference>
<organism evidence="9">
    <name type="scientific">Melampsora larici-populina (strain 98AG31 / pathotype 3-4-7)</name>
    <name type="common">Poplar leaf rust fungus</name>
    <dbReference type="NCBI Taxonomy" id="747676"/>
    <lineage>
        <taxon>Eukaryota</taxon>
        <taxon>Fungi</taxon>
        <taxon>Dikarya</taxon>
        <taxon>Basidiomycota</taxon>
        <taxon>Pucciniomycotina</taxon>
        <taxon>Pucciniomycetes</taxon>
        <taxon>Pucciniales</taxon>
        <taxon>Melampsoraceae</taxon>
        <taxon>Melampsora</taxon>
    </lineage>
</organism>
<dbReference type="STRING" id="747676.F4S3X4"/>
<dbReference type="VEuPathDB" id="FungiDB:MELLADRAFT_117990"/>
<feature type="compositionally biased region" description="Polar residues" evidence="5">
    <location>
        <begin position="220"/>
        <end position="229"/>
    </location>
</feature>
<dbReference type="GO" id="GO:1903094">
    <property type="term" value="P:negative regulation of protein K48-linked deubiquitination"/>
    <property type="evidence" value="ECO:0007669"/>
    <property type="project" value="TreeGrafter"/>
</dbReference>
<dbReference type="RefSeq" id="XP_007416061.1">
    <property type="nucleotide sequence ID" value="XM_007415999.1"/>
</dbReference>
<dbReference type="InParanoid" id="F4S3X4"/>
<dbReference type="GO" id="GO:0032435">
    <property type="term" value="P:negative regulation of proteasomal ubiquitin-dependent protein catabolic process"/>
    <property type="evidence" value="ECO:0007669"/>
    <property type="project" value="TreeGrafter"/>
</dbReference>
<proteinExistence type="predicted"/>
<dbReference type="SUPFAM" id="SSF54236">
    <property type="entry name" value="Ubiquitin-like"/>
    <property type="match status" value="1"/>
</dbReference>
<dbReference type="InterPro" id="IPR009060">
    <property type="entry name" value="UBA-like_sf"/>
</dbReference>
<evidence type="ECO:0000256" key="1">
    <source>
        <dbReference type="ARBA" id="ARBA00004496"/>
    </source>
</evidence>
<feature type="compositionally biased region" description="Pro residues" evidence="5">
    <location>
        <begin position="232"/>
        <end position="247"/>
    </location>
</feature>
<dbReference type="PANTHER" id="PTHR46340:SF1">
    <property type="entry name" value="UBX DOMAIN-CONTAINING PROTEIN 1"/>
    <property type="match status" value="1"/>
</dbReference>
<feature type="region of interest" description="Disordered" evidence="5">
    <location>
        <begin position="40"/>
        <end position="72"/>
    </location>
</feature>
<dbReference type="InterPro" id="IPR015940">
    <property type="entry name" value="UBA"/>
</dbReference>
<feature type="domain" description="UBA" evidence="6">
    <location>
        <begin position="6"/>
        <end position="40"/>
    </location>
</feature>
<dbReference type="AlphaFoldDB" id="F4S3X4"/>
<evidence type="ECO:0000256" key="4">
    <source>
        <dbReference type="SAM" id="Coils"/>
    </source>
</evidence>
<protein>
    <recommendedName>
        <fullName evidence="10">UBX domain-containing protein</fullName>
    </recommendedName>
</protein>
<evidence type="ECO:0000256" key="3">
    <source>
        <dbReference type="ARBA" id="ARBA00023054"/>
    </source>
</evidence>
<dbReference type="InterPro" id="IPR029071">
    <property type="entry name" value="Ubiquitin-like_domsf"/>
</dbReference>
<evidence type="ECO:0000256" key="5">
    <source>
        <dbReference type="SAM" id="MobiDB-lite"/>
    </source>
</evidence>
<dbReference type="GeneID" id="18926130"/>
<dbReference type="InterPro" id="IPR001012">
    <property type="entry name" value="UBX_dom"/>
</dbReference>
<dbReference type="GO" id="GO:0005737">
    <property type="term" value="C:cytoplasm"/>
    <property type="evidence" value="ECO:0007669"/>
    <property type="project" value="UniProtKB-SubCell"/>
</dbReference>
<dbReference type="Pfam" id="PF00789">
    <property type="entry name" value="UBX"/>
    <property type="match status" value="1"/>
</dbReference>
<dbReference type="FunCoup" id="F4S3X4">
    <property type="interactions" value="146"/>
</dbReference>
<dbReference type="Pfam" id="PF24560">
    <property type="entry name" value="zf-C2H2_OTU1_C"/>
    <property type="match status" value="1"/>
</dbReference>
<dbReference type="InterPro" id="IPR013087">
    <property type="entry name" value="Znf_C2H2_type"/>
</dbReference>
<accession>F4S3X4</accession>
<comment type="subcellular location">
    <subcellularLocation>
        <location evidence="1">Cytoplasm</location>
    </subcellularLocation>
</comment>
<evidence type="ECO:0000313" key="9">
    <source>
        <dbReference type="Proteomes" id="UP000001072"/>
    </source>
</evidence>
<reference evidence="9" key="1">
    <citation type="journal article" date="2011" name="Proc. Natl. Acad. Sci. U.S.A.">
        <title>Obligate biotrophy features unraveled by the genomic analysis of rust fungi.</title>
        <authorList>
            <person name="Duplessis S."/>
            <person name="Cuomo C.A."/>
            <person name="Lin Y.-C."/>
            <person name="Aerts A."/>
            <person name="Tisserant E."/>
            <person name="Veneault-Fourrey C."/>
            <person name="Joly D.L."/>
            <person name="Hacquard S."/>
            <person name="Amselem J."/>
            <person name="Cantarel B.L."/>
            <person name="Chiu R."/>
            <person name="Coutinho P.M."/>
            <person name="Feau N."/>
            <person name="Field M."/>
            <person name="Frey P."/>
            <person name="Gelhaye E."/>
            <person name="Goldberg J."/>
            <person name="Grabherr M.G."/>
            <person name="Kodira C.D."/>
            <person name="Kohler A."/>
            <person name="Kuees U."/>
            <person name="Lindquist E.A."/>
            <person name="Lucas S.M."/>
            <person name="Mago R."/>
            <person name="Mauceli E."/>
            <person name="Morin E."/>
            <person name="Murat C."/>
            <person name="Pangilinan J.L."/>
            <person name="Park R."/>
            <person name="Pearson M."/>
            <person name="Quesneville H."/>
            <person name="Rouhier N."/>
            <person name="Sakthikumar S."/>
            <person name="Salamov A.A."/>
            <person name="Schmutz J."/>
            <person name="Selles B."/>
            <person name="Shapiro H."/>
            <person name="Tanguay P."/>
            <person name="Tuskan G.A."/>
            <person name="Henrissat B."/>
            <person name="Van de Peer Y."/>
            <person name="Rouze P."/>
            <person name="Ellis J.G."/>
            <person name="Dodds P.N."/>
            <person name="Schein J.E."/>
            <person name="Zhong S."/>
            <person name="Hamelin R.C."/>
            <person name="Grigoriev I.V."/>
            <person name="Szabo L.J."/>
            <person name="Martin F."/>
        </authorList>
    </citation>
    <scope>NUCLEOTIDE SEQUENCE [LARGE SCALE GENOMIC DNA]</scope>
    <source>
        <strain evidence="9">98AG31 / pathotype 3-4-7</strain>
    </source>
</reference>
<dbReference type="GO" id="GO:0031397">
    <property type="term" value="P:negative regulation of protein ubiquitination"/>
    <property type="evidence" value="ECO:0007669"/>
    <property type="project" value="TreeGrafter"/>
</dbReference>
<feature type="compositionally biased region" description="Basic and acidic residues" evidence="5">
    <location>
        <begin position="40"/>
        <end position="57"/>
    </location>
</feature>
<evidence type="ECO:0008006" key="10">
    <source>
        <dbReference type="Google" id="ProtNLM"/>
    </source>
</evidence>
<dbReference type="SUPFAM" id="SSF46934">
    <property type="entry name" value="UBA-like"/>
    <property type="match status" value="1"/>
</dbReference>
<feature type="domain" description="UBX" evidence="7">
    <location>
        <begin position="262"/>
        <end position="342"/>
    </location>
</feature>
<dbReference type="KEGG" id="mlr:MELLADRAFT_117990"/>
<evidence type="ECO:0000313" key="8">
    <source>
        <dbReference type="EMBL" id="EGG00607.1"/>
    </source>
</evidence>
<evidence type="ECO:0000256" key="2">
    <source>
        <dbReference type="ARBA" id="ARBA00022490"/>
    </source>
</evidence>
<evidence type="ECO:0000259" key="6">
    <source>
        <dbReference type="PROSITE" id="PS50030"/>
    </source>
</evidence>
<name>F4S3X4_MELLP</name>
<feature type="region of interest" description="Disordered" evidence="5">
    <location>
        <begin position="220"/>
        <end position="256"/>
    </location>
</feature>
<gene>
    <name evidence="8" type="ORF">MELLADRAFT_117990</name>
</gene>
<dbReference type="Proteomes" id="UP000001072">
    <property type="component" value="Unassembled WGS sequence"/>
</dbReference>
<evidence type="ECO:0000259" key="7">
    <source>
        <dbReference type="PROSITE" id="PS50033"/>
    </source>
</evidence>
<dbReference type="PROSITE" id="PS50030">
    <property type="entry name" value="UBA"/>
    <property type="match status" value="1"/>
</dbReference>